<evidence type="ECO:0000313" key="3">
    <source>
        <dbReference type="Proteomes" id="UP000006327"/>
    </source>
</evidence>
<evidence type="ECO:0000256" key="1">
    <source>
        <dbReference type="SAM" id="Phobius"/>
    </source>
</evidence>
<dbReference type="Pfam" id="PF03594">
    <property type="entry name" value="BenE"/>
    <property type="match status" value="1"/>
</dbReference>
<sequence length="392" mass="41260">MKHKTFISDLSFSAISAGFIAVLVGYASAWAIVYQAAIAAGASQEMIDSWIWALGISMGLGCLGLSLYYKRPIIIAWSTPGAALLATTLSGNSIGEAIGIFVFVGVLTLLTGLSGWFDALTKRIPLPIASAMLAGILVQFGLNIFTSLQSDPLMVGIMLVTFLFAKRWLPRYAIVAVLIAGFICAYSFDLINLQQVRWSLAMPVWTWPEFNLSLLVGVGLPLFIVTMTSQNVPGIAILRSTGHNQAPVSPILSWTGGLNVLFAPFGAFTLNLAAITAAICASEEAHPDPDKRYIAGVFAGVFNILAGICGAAVVSLFAAFPVAMISALAGLALLGIIGASLQSTFEHPDYRDAALLTFLVTASGVSFFGIASAFWGITIGLGTLAISRIARA</sequence>
<feature type="transmembrane region" description="Helical" evidence="1">
    <location>
        <begin position="258"/>
        <end position="281"/>
    </location>
</feature>
<feature type="transmembrane region" description="Helical" evidence="1">
    <location>
        <begin position="353"/>
        <end position="377"/>
    </location>
</feature>
<dbReference type="OrthoDB" id="9792424at2"/>
<keyword evidence="3" id="KW-1185">Reference proteome</keyword>
<organism evidence="2 3">
    <name type="scientific">Paraglaciecola arctica BSs20135</name>
    <dbReference type="NCBI Taxonomy" id="493475"/>
    <lineage>
        <taxon>Bacteria</taxon>
        <taxon>Pseudomonadati</taxon>
        <taxon>Pseudomonadota</taxon>
        <taxon>Gammaproteobacteria</taxon>
        <taxon>Alteromonadales</taxon>
        <taxon>Alteromonadaceae</taxon>
        <taxon>Paraglaciecola</taxon>
    </lineage>
</organism>
<feature type="transmembrane region" description="Helical" evidence="1">
    <location>
        <begin position="293"/>
        <end position="314"/>
    </location>
</feature>
<comment type="caution">
    <text evidence="2">The sequence shown here is derived from an EMBL/GenBank/DDBJ whole genome shotgun (WGS) entry which is preliminary data.</text>
</comment>
<dbReference type="InterPro" id="IPR004711">
    <property type="entry name" value="Benzoate_Transporter"/>
</dbReference>
<feature type="transmembrane region" description="Helical" evidence="1">
    <location>
        <begin position="124"/>
        <end position="148"/>
    </location>
</feature>
<keyword evidence="1" id="KW-0472">Membrane</keyword>
<feature type="transmembrane region" description="Helical" evidence="1">
    <location>
        <begin position="320"/>
        <end position="341"/>
    </location>
</feature>
<keyword evidence="1" id="KW-1133">Transmembrane helix</keyword>
<dbReference type="eggNOG" id="COG3135">
    <property type="taxonomic scope" value="Bacteria"/>
</dbReference>
<dbReference type="PANTHER" id="PTHR30199">
    <property type="entry name" value="MFS FAMILY TRANSPORTER, PREDICTED SUBSTRATE BENZOATE"/>
    <property type="match status" value="1"/>
</dbReference>
<dbReference type="RefSeq" id="WP_007616170.1">
    <property type="nucleotide sequence ID" value="NZ_BAEO01000007.1"/>
</dbReference>
<accession>K6YGX5</accession>
<dbReference type="NCBIfam" id="TIGR00843">
    <property type="entry name" value="benE"/>
    <property type="match status" value="1"/>
</dbReference>
<feature type="transmembrane region" description="Helical" evidence="1">
    <location>
        <begin position="97"/>
        <end position="117"/>
    </location>
</feature>
<feature type="transmembrane region" description="Helical" evidence="1">
    <location>
        <begin position="168"/>
        <end position="191"/>
    </location>
</feature>
<feature type="transmembrane region" description="Helical" evidence="1">
    <location>
        <begin position="212"/>
        <end position="238"/>
    </location>
</feature>
<dbReference type="GO" id="GO:0042925">
    <property type="term" value="F:benzoate transmembrane transporter activity"/>
    <property type="evidence" value="ECO:0007669"/>
    <property type="project" value="InterPro"/>
</dbReference>
<dbReference type="GO" id="GO:0005886">
    <property type="term" value="C:plasma membrane"/>
    <property type="evidence" value="ECO:0007669"/>
    <property type="project" value="TreeGrafter"/>
</dbReference>
<evidence type="ECO:0000313" key="2">
    <source>
        <dbReference type="EMBL" id="GAC17407.1"/>
    </source>
</evidence>
<dbReference type="STRING" id="493475.GARC_0425"/>
<proteinExistence type="predicted"/>
<dbReference type="PANTHER" id="PTHR30199:SF0">
    <property type="entry name" value="INNER MEMBRANE PROTEIN YDCO"/>
    <property type="match status" value="1"/>
</dbReference>
<dbReference type="AlphaFoldDB" id="K6YGX5"/>
<feature type="transmembrane region" description="Helical" evidence="1">
    <location>
        <begin position="49"/>
        <end position="69"/>
    </location>
</feature>
<dbReference type="EMBL" id="BAEO01000007">
    <property type="protein sequence ID" value="GAC17407.1"/>
    <property type="molecule type" value="Genomic_DNA"/>
</dbReference>
<feature type="transmembrane region" description="Helical" evidence="1">
    <location>
        <begin position="12"/>
        <end position="37"/>
    </location>
</feature>
<gene>
    <name evidence="2" type="primary">benE</name>
    <name evidence="2" type="ORF">GARC_0425</name>
</gene>
<name>K6YGX5_9ALTE</name>
<dbReference type="Proteomes" id="UP000006327">
    <property type="component" value="Unassembled WGS sequence"/>
</dbReference>
<reference evidence="2 3" key="1">
    <citation type="journal article" date="2017" name="Antonie Van Leeuwenhoek">
        <title>Rhizobium rhizosphaerae sp. nov., a novel species isolated from rice rhizosphere.</title>
        <authorList>
            <person name="Zhao J.J."/>
            <person name="Zhang J."/>
            <person name="Zhang R.J."/>
            <person name="Zhang C.W."/>
            <person name="Yin H.Q."/>
            <person name="Zhang X.X."/>
        </authorList>
    </citation>
    <scope>NUCLEOTIDE SEQUENCE [LARGE SCALE GENOMIC DNA]</scope>
    <source>
        <strain evidence="2 3">BSs20135</strain>
    </source>
</reference>
<protein>
    <submittedName>
        <fullName evidence="2">Benzoate membrane transport protein</fullName>
    </submittedName>
</protein>
<keyword evidence="1" id="KW-0812">Transmembrane</keyword>